<keyword evidence="7" id="KW-0067">ATP-binding</keyword>
<keyword evidence="4" id="KW-1015">Disulfide bond</keyword>
<feature type="binding site" evidence="8">
    <location>
        <position position="149"/>
    </location>
    <ligand>
        <name>Mn(2+)</name>
        <dbReference type="ChEBI" id="CHEBI:29035"/>
    </ligand>
</feature>
<dbReference type="EMBL" id="FN653110">
    <property type="protein sequence ID" value="CBY12216.1"/>
    <property type="molecule type" value="Genomic_DNA"/>
</dbReference>
<evidence type="ECO:0000256" key="6">
    <source>
        <dbReference type="PIRSR" id="PIRSR624869-1"/>
    </source>
</evidence>
<evidence type="ECO:0000256" key="3">
    <source>
        <dbReference type="ARBA" id="ARBA00023034"/>
    </source>
</evidence>
<evidence type="ECO:0000313" key="11">
    <source>
        <dbReference type="Proteomes" id="UP000001307"/>
    </source>
</evidence>
<dbReference type="GO" id="GO:0016773">
    <property type="term" value="F:phosphotransferase activity, alcohol group as acceptor"/>
    <property type="evidence" value="ECO:0007669"/>
    <property type="project" value="TreeGrafter"/>
</dbReference>
<evidence type="ECO:0000256" key="2">
    <source>
        <dbReference type="ARBA" id="ARBA00006557"/>
    </source>
</evidence>
<dbReference type="Pfam" id="PF06702">
    <property type="entry name" value="Fam20C"/>
    <property type="match status" value="1"/>
</dbReference>
<feature type="binding site" evidence="7">
    <location>
        <position position="303"/>
    </location>
    <ligand>
        <name>ATP</name>
        <dbReference type="ChEBI" id="CHEBI:30616"/>
    </ligand>
</feature>
<feature type="binding site" evidence="7">
    <location>
        <position position="317"/>
    </location>
    <ligand>
        <name>ATP</name>
        <dbReference type="ChEBI" id="CHEBI:30616"/>
    </ligand>
</feature>
<evidence type="ECO:0000256" key="1">
    <source>
        <dbReference type="ARBA" id="ARBA00004555"/>
    </source>
</evidence>
<dbReference type="OrthoDB" id="8583677at2759"/>
<dbReference type="GO" id="GO:0046872">
    <property type="term" value="F:metal ion binding"/>
    <property type="evidence" value="ECO:0007669"/>
    <property type="project" value="UniProtKB-KW"/>
</dbReference>
<dbReference type="PANTHER" id="PTHR12450:SF14">
    <property type="entry name" value="GLYCOSAMINOGLYCAN XYLOSYLKINASE"/>
    <property type="match status" value="1"/>
</dbReference>
<dbReference type="AlphaFoldDB" id="E4XQY0"/>
<evidence type="ECO:0000259" key="9">
    <source>
        <dbReference type="Pfam" id="PF06702"/>
    </source>
</evidence>
<keyword evidence="7" id="KW-0547">Nucleotide-binding</keyword>
<keyword evidence="11" id="KW-1185">Reference proteome</keyword>
<dbReference type="InParanoid" id="E4XQY0"/>
<keyword evidence="8" id="KW-0464">Manganese</keyword>
<evidence type="ECO:0000256" key="4">
    <source>
        <dbReference type="ARBA" id="ARBA00023157"/>
    </source>
</evidence>
<keyword evidence="3" id="KW-0333">Golgi apparatus</keyword>
<sequence>MKLKQRVALGTFCGIVFFVYKWKEFQDFDKNVKQETFSFSEESIVDQDAIDAEMSRISMNIEKPAMKSNAWEVAKNWIHPRLIYPQNHPQLGWILNQAETSKIKKADILPKGTQLKMLVYLEGNQKAVFKPKRYERDFQVPGKAWNGYDRHNAEIASFHLDRILNFRRAPLVTGRVLDFESEVIPVAAERLSNTFKIVDGRKCFYGVCYYCNEEEYACVDENGKMEGSVTLWFPEDKKLEKIRHPYQRTYNDEKKAKWETDEEYCNKYVKKIEPYNKGNRLLDVMDTAVFDFFIGNGDRHHYEIFKDTPDAMLLLLDNAKSFGNASLDDLSILAPLRQCCLLRQSTYDRLVFLRNGLLTKLLAEAMKNDPIAPVLHESHIQAIERRMPIIFQTIQGCVDKLGKENVIMEVWKGQE</sequence>
<keyword evidence="5" id="KW-0325">Glycoprotein</keyword>
<evidence type="ECO:0000256" key="7">
    <source>
        <dbReference type="PIRSR" id="PIRSR624869-2"/>
    </source>
</evidence>
<dbReference type="GO" id="GO:0005794">
    <property type="term" value="C:Golgi apparatus"/>
    <property type="evidence" value="ECO:0007669"/>
    <property type="project" value="UniProtKB-SubCell"/>
</dbReference>
<evidence type="ECO:0000256" key="8">
    <source>
        <dbReference type="PIRSR" id="PIRSR624869-3"/>
    </source>
</evidence>
<accession>E4XQY0</accession>
<feature type="binding site" evidence="7">
    <location>
        <position position="130"/>
    </location>
    <ligand>
        <name>ATP</name>
        <dbReference type="ChEBI" id="CHEBI:30616"/>
    </ligand>
</feature>
<proteinExistence type="inferred from homology"/>
<dbReference type="GO" id="GO:0005524">
    <property type="term" value="F:ATP binding"/>
    <property type="evidence" value="ECO:0007669"/>
    <property type="project" value="UniProtKB-KW"/>
</dbReference>
<dbReference type="InterPro" id="IPR024869">
    <property type="entry name" value="FAM20"/>
</dbReference>
<feature type="binding site" evidence="7">
    <location>
        <position position="114"/>
    </location>
    <ligand>
        <name>ATP</name>
        <dbReference type="ChEBI" id="CHEBI:30616"/>
    </ligand>
</feature>
<dbReference type="Proteomes" id="UP000001307">
    <property type="component" value="Unassembled WGS sequence"/>
</dbReference>
<dbReference type="PANTHER" id="PTHR12450">
    <property type="entry name" value="DENTIN MATRIX PROTEIN 4 PROTEIN FAM20"/>
    <property type="match status" value="1"/>
</dbReference>
<name>E4XQY0_OIKDI</name>
<comment type="subcellular location">
    <subcellularLocation>
        <location evidence="1">Golgi apparatus</location>
    </subcellularLocation>
</comment>
<gene>
    <name evidence="10" type="ORF">GSOID_T00018094001</name>
</gene>
<evidence type="ECO:0000256" key="5">
    <source>
        <dbReference type="ARBA" id="ARBA00023180"/>
    </source>
</evidence>
<organism evidence="10">
    <name type="scientific">Oikopleura dioica</name>
    <name type="common">Tunicate</name>
    <dbReference type="NCBI Taxonomy" id="34765"/>
    <lineage>
        <taxon>Eukaryota</taxon>
        <taxon>Metazoa</taxon>
        <taxon>Chordata</taxon>
        <taxon>Tunicata</taxon>
        <taxon>Appendicularia</taxon>
        <taxon>Copelata</taxon>
        <taxon>Oikopleuridae</taxon>
        <taxon>Oikopleura</taxon>
    </lineage>
</organism>
<feature type="active site" evidence="6">
    <location>
        <position position="298"/>
    </location>
</feature>
<dbReference type="FunCoup" id="E4XQY0">
    <property type="interactions" value="77"/>
</dbReference>
<evidence type="ECO:0000313" key="10">
    <source>
        <dbReference type="EMBL" id="CBY12216.1"/>
    </source>
</evidence>
<protein>
    <recommendedName>
        <fullName evidence="9">FAM20 C-terminal domain-containing protein</fullName>
    </recommendedName>
</protein>
<keyword evidence="8" id="KW-0479">Metal-binding</keyword>
<comment type="similarity">
    <text evidence="2">Belongs to the FAM20 family.</text>
</comment>
<dbReference type="CDD" id="cd10470">
    <property type="entry name" value="FAM20B_C"/>
    <property type="match status" value="1"/>
</dbReference>
<comment type="cofactor">
    <cofactor evidence="8">
        <name>Mn(2+)</name>
        <dbReference type="ChEBI" id="CHEBI:29035"/>
    </cofactor>
</comment>
<feature type="binding site" evidence="8">
    <location>
        <position position="317"/>
    </location>
    <ligand>
        <name>Mn(2+)</name>
        <dbReference type="ChEBI" id="CHEBI:29035"/>
    </ligand>
</feature>
<reference evidence="10" key="1">
    <citation type="journal article" date="2010" name="Science">
        <title>Plasticity of animal genome architecture unmasked by rapid evolution of a pelagic tunicate.</title>
        <authorList>
            <person name="Denoeud F."/>
            <person name="Henriet S."/>
            <person name="Mungpakdee S."/>
            <person name="Aury J.M."/>
            <person name="Da Silva C."/>
            <person name="Brinkmann H."/>
            <person name="Mikhaleva J."/>
            <person name="Olsen L.C."/>
            <person name="Jubin C."/>
            <person name="Canestro C."/>
            <person name="Bouquet J.M."/>
            <person name="Danks G."/>
            <person name="Poulain J."/>
            <person name="Campsteijn C."/>
            <person name="Adamski M."/>
            <person name="Cross I."/>
            <person name="Yadetie F."/>
            <person name="Muffato M."/>
            <person name="Louis A."/>
            <person name="Butcher S."/>
            <person name="Tsagkogeorga G."/>
            <person name="Konrad A."/>
            <person name="Singh S."/>
            <person name="Jensen M.F."/>
            <person name="Cong E.H."/>
            <person name="Eikeseth-Otteraa H."/>
            <person name="Noel B."/>
            <person name="Anthouard V."/>
            <person name="Porcel B.M."/>
            <person name="Kachouri-Lafond R."/>
            <person name="Nishino A."/>
            <person name="Ugolini M."/>
            <person name="Chourrout P."/>
            <person name="Nishida H."/>
            <person name="Aasland R."/>
            <person name="Huzurbazar S."/>
            <person name="Westhof E."/>
            <person name="Delsuc F."/>
            <person name="Lehrach H."/>
            <person name="Reinhardt R."/>
            <person name="Weissenbach J."/>
            <person name="Roy S.W."/>
            <person name="Artiguenave F."/>
            <person name="Postlethwait J.H."/>
            <person name="Manak J.R."/>
            <person name="Thompson E.M."/>
            <person name="Jaillon O."/>
            <person name="Du Pasquier L."/>
            <person name="Boudinot P."/>
            <person name="Liberles D.A."/>
            <person name="Volff J.N."/>
            <person name="Philippe H."/>
            <person name="Lenhard B."/>
            <person name="Roest Crollius H."/>
            <person name="Wincker P."/>
            <person name="Chourrout D."/>
        </authorList>
    </citation>
    <scope>NUCLEOTIDE SEQUENCE [LARGE SCALE GENOMIC DNA]</scope>
</reference>
<feature type="domain" description="FAM20 C-terminal" evidence="9">
    <location>
        <begin position="201"/>
        <end position="406"/>
    </location>
</feature>
<dbReference type="InterPro" id="IPR009581">
    <property type="entry name" value="FAM20_C"/>
</dbReference>